<dbReference type="Proteomes" id="UP000016922">
    <property type="component" value="Unassembled WGS sequence"/>
</dbReference>
<evidence type="ECO:0000256" key="1">
    <source>
        <dbReference type="SAM" id="MobiDB-lite"/>
    </source>
</evidence>
<feature type="compositionally biased region" description="Low complexity" evidence="1">
    <location>
        <begin position="424"/>
        <end position="438"/>
    </location>
</feature>
<keyword evidence="2" id="KW-0812">Transmembrane</keyword>
<feature type="region of interest" description="Disordered" evidence="1">
    <location>
        <begin position="253"/>
        <end position="389"/>
    </location>
</feature>
<feature type="region of interest" description="Disordered" evidence="1">
    <location>
        <begin position="537"/>
        <end position="565"/>
    </location>
</feature>
<keyword evidence="2" id="KW-0472">Membrane</keyword>
<gene>
    <name evidence="3" type="ORF">GLAREA_11091</name>
</gene>
<feature type="region of interest" description="Disordered" evidence="1">
    <location>
        <begin position="411"/>
        <end position="486"/>
    </location>
</feature>
<sequence length="717" mass="77095">MGAFGNMDLGSAFGIVLGCLIALSFLAGLVKVLVNRRRLAHHVKLDAIKAKEKGGDKEMINQRVLDEGDLFGVRALEGGYFGGVSQSRPSSPSPSYVLAPQTVVTDWSNTNNQPGNLSTSSSQTDLHSAGVSTPKKGHKPSPLRLHEEKGGIIGVEVVRPPLSPSASSVGGKGGAYMPPTGKLSPKGIEPAAQKAGWVSPLDVHFSKPQTPTSPSTPNIPRPHSYLPRMNFPVEKKQPNSEVGSIIGSEISQYTTKSDSKGTTAAVEVHSPTRGPDSISDTAYHPYIPSRGGRETSRSIFPAHENRDRSSSRSRGVKNGLSSRSPTNPVTRSPPVPLTPPRSGSSMGSGEQRPEDDEQAVIRDSATKRQRVSVSHRSEPSQENITSPKQASIIAPQAVYQNPFLNRIAGSSESIAQAPRKSRSRSTSVSTTRSSTSLSRTRDSIRRSSPAHIRKSSAERFNRHSRDRDQLHYDPTSHHRSRAGSVQGRAVDFDHPRESPFSNSNAITTNSANHSIASSVSSFESAKQHNVQGLEQRSFPAQQVRPQGPTHLAAPGRGRSESEGSQASISDFYDSYYRQSVVPPTVSSYNTAISTRRDSATIEQSNPHMSLLSNNNSPYPMIMPSNPQGNSSQAPTPPPRSTRRRSSTTSQSSSEGNQSTINPGFDFTTGRKGPPLPLSLRPLNVGETIIEMPTPHSGPSSAVRTPRKSAQDQFPARV</sequence>
<feature type="compositionally biased region" description="Basic and acidic residues" evidence="1">
    <location>
        <begin position="455"/>
        <end position="476"/>
    </location>
</feature>
<dbReference type="RefSeq" id="XP_008077471.1">
    <property type="nucleotide sequence ID" value="XM_008079280.1"/>
</dbReference>
<dbReference type="OrthoDB" id="5361354at2759"/>
<feature type="transmembrane region" description="Helical" evidence="2">
    <location>
        <begin position="12"/>
        <end position="34"/>
    </location>
</feature>
<dbReference type="OMA" id="MFLAGQH"/>
<feature type="region of interest" description="Disordered" evidence="1">
    <location>
        <begin position="107"/>
        <end position="145"/>
    </location>
</feature>
<dbReference type="HOGENOM" id="CLU_442843_0_0_1"/>
<name>S3DAB7_GLAL2</name>
<evidence type="ECO:0000313" key="4">
    <source>
        <dbReference type="Proteomes" id="UP000016922"/>
    </source>
</evidence>
<reference evidence="3 4" key="1">
    <citation type="journal article" date="2013" name="BMC Genomics">
        <title>Genomics-driven discovery of the pneumocandin biosynthetic gene cluster in the fungus Glarea lozoyensis.</title>
        <authorList>
            <person name="Chen L."/>
            <person name="Yue Q."/>
            <person name="Zhang X."/>
            <person name="Xiang M."/>
            <person name="Wang C."/>
            <person name="Li S."/>
            <person name="Che Y."/>
            <person name="Ortiz-Lopez F.J."/>
            <person name="Bills G.F."/>
            <person name="Liu X."/>
            <person name="An Z."/>
        </authorList>
    </citation>
    <scope>NUCLEOTIDE SEQUENCE [LARGE SCALE GENOMIC DNA]</scope>
    <source>
        <strain evidence="4">ATCC 20868 / MF5171</strain>
    </source>
</reference>
<feature type="compositionally biased region" description="Polar residues" evidence="1">
    <location>
        <begin position="253"/>
        <end position="262"/>
    </location>
</feature>
<organism evidence="3 4">
    <name type="scientific">Glarea lozoyensis (strain ATCC 20868 / MF5171)</name>
    <dbReference type="NCBI Taxonomy" id="1116229"/>
    <lineage>
        <taxon>Eukaryota</taxon>
        <taxon>Fungi</taxon>
        <taxon>Dikarya</taxon>
        <taxon>Ascomycota</taxon>
        <taxon>Pezizomycotina</taxon>
        <taxon>Leotiomycetes</taxon>
        <taxon>Helotiales</taxon>
        <taxon>Helotiaceae</taxon>
        <taxon>Glarea</taxon>
    </lineage>
</organism>
<feature type="compositionally biased region" description="Polar residues" evidence="1">
    <location>
        <begin position="107"/>
        <end position="126"/>
    </location>
</feature>
<evidence type="ECO:0000256" key="2">
    <source>
        <dbReference type="SAM" id="Phobius"/>
    </source>
</evidence>
<accession>S3DAB7</accession>
<keyword evidence="2" id="KW-1133">Transmembrane helix</keyword>
<dbReference type="PANTHER" id="PTHR40623">
    <property type="entry name" value="INTEGRAL MEMBRANE PROTEIN"/>
    <property type="match status" value="1"/>
</dbReference>
<feature type="compositionally biased region" description="Polar residues" evidence="1">
    <location>
        <begin position="380"/>
        <end position="389"/>
    </location>
</feature>
<dbReference type="GeneID" id="19470133"/>
<dbReference type="PANTHER" id="PTHR40623:SF1">
    <property type="match status" value="1"/>
</dbReference>
<proteinExistence type="predicted"/>
<keyword evidence="4" id="KW-1185">Reference proteome</keyword>
<feature type="compositionally biased region" description="Polar residues" evidence="1">
    <location>
        <begin position="319"/>
        <end position="330"/>
    </location>
</feature>
<feature type="compositionally biased region" description="Polar residues" evidence="1">
    <location>
        <begin position="600"/>
        <end position="617"/>
    </location>
</feature>
<protein>
    <submittedName>
        <fullName evidence="3">Uncharacterized protein</fullName>
    </submittedName>
</protein>
<evidence type="ECO:0000313" key="3">
    <source>
        <dbReference type="EMBL" id="EPE35392.1"/>
    </source>
</evidence>
<dbReference type="EMBL" id="KE145354">
    <property type="protein sequence ID" value="EPE35392.1"/>
    <property type="molecule type" value="Genomic_DNA"/>
</dbReference>
<dbReference type="eggNOG" id="ENOG502SAHG">
    <property type="taxonomic scope" value="Eukaryota"/>
</dbReference>
<dbReference type="KEGG" id="glz:GLAREA_11091"/>
<feature type="region of interest" description="Disordered" evidence="1">
    <location>
        <begin position="596"/>
        <end position="717"/>
    </location>
</feature>
<dbReference type="AlphaFoldDB" id="S3DAB7"/>